<accession>A0A3P6EPY8</accession>
<dbReference type="SMART" id="SM00255">
    <property type="entry name" value="TIR"/>
    <property type="match status" value="1"/>
</dbReference>
<keyword evidence="2" id="KW-0677">Repeat</keyword>
<dbReference type="Gene3D" id="3.40.50.300">
    <property type="entry name" value="P-loop containing nucleotide triphosphate hydrolases"/>
    <property type="match status" value="1"/>
</dbReference>
<dbReference type="SMART" id="SM00369">
    <property type="entry name" value="LRR_TYP"/>
    <property type="match status" value="2"/>
</dbReference>
<keyword evidence="3" id="KW-0520">NAD</keyword>
<dbReference type="InterPro" id="IPR042197">
    <property type="entry name" value="Apaf_helical"/>
</dbReference>
<evidence type="ECO:0000256" key="3">
    <source>
        <dbReference type="ARBA" id="ARBA00023027"/>
    </source>
</evidence>
<dbReference type="InterPro" id="IPR058192">
    <property type="entry name" value="WHD_ROQ1-like"/>
</dbReference>
<dbReference type="InterPro" id="IPR003591">
    <property type="entry name" value="Leu-rich_rpt_typical-subtyp"/>
</dbReference>
<dbReference type="PANTHER" id="PTHR11017:SF271">
    <property type="entry name" value="DISEASE RESISTANCE PROTEIN (TIR-NBS-LRR CLASS) FAMILY"/>
    <property type="match status" value="1"/>
</dbReference>
<dbReference type="PRINTS" id="PR00364">
    <property type="entry name" value="DISEASERSIST"/>
</dbReference>
<evidence type="ECO:0000313" key="5">
    <source>
        <dbReference type="EMBL" id="VDD37204.1"/>
    </source>
</evidence>
<dbReference type="Pfam" id="PF23282">
    <property type="entry name" value="WHD_ROQ1"/>
    <property type="match status" value="1"/>
</dbReference>
<name>A0A3P6EPY8_BRAOL</name>
<dbReference type="Gene3D" id="3.80.10.10">
    <property type="entry name" value="Ribonuclease Inhibitor"/>
    <property type="match status" value="2"/>
</dbReference>
<keyword evidence="1" id="KW-0433">Leucine-rich repeat</keyword>
<evidence type="ECO:0000259" key="4">
    <source>
        <dbReference type="PROSITE" id="PS50104"/>
    </source>
</evidence>
<dbReference type="PANTHER" id="PTHR11017">
    <property type="entry name" value="LEUCINE-RICH REPEAT-CONTAINING PROTEIN"/>
    <property type="match status" value="1"/>
</dbReference>
<proteinExistence type="predicted"/>
<dbReference type="AlphaFoldDB" id="A0A3P6EPY8"/>
<dbReference type="InterPro" id="IPR027417">
    <property type="entry name" value="P-loop_NTPase"/>
</dbReference>
<dbReference type="Gene3D" id="1.10.8.430">
    <property type="entry name" value="Helical domain of apoptotic protease-activating factors"/>
    <property type="match status" value="1"/>
</dbReference>
<dbReference type="InterPro" id="IPR032675">
    <property type="entry name" value="LRR_dom_sf"/>
</dbReference>
<dbReference type="SUPFAM" id="SSF52200">
    <property type="entry name" value="Toll/Interleukin receptor TIR domain"/>
    <property type="match status" value="1"/>
</dbReference>
<dbReference type="PROSITE" id="PS50104">
    <property type="entry name" value="TIR"/>
    <property type="match status" value="1"/>
</dbReference>
<dbReference type="GO" id="GO:0043531">
    <property type="term" value="F:ADP binding"/>
    <property type="evidence" value="ECO:0007669"/>
    <property type="project" value="InterPro"/>
</dbReference>
<reference evidence="5" key="1">
    <citation type="submission" date="2018-11" db="EMBL/GenBank/DDBJ databases">
        <authorList>
            <consortium name="Genoscope - CEA"/>
            <person name="William W."/>
        </authorList>
    </citation>
    <scope>NUCLEOTIDE SEQUENCE</scope>
</reference>
<organism evidence="5">
    <name type="scientific">Brassica oleracea</name>
    <name type="common">Wild cabbage</name>
    <dbReference type="NCBI Taxonomy" id="3712"/>
    <lineage>
        <taxon>Eukaryota</taxon>
        <taxon>Viridiplantae</taxon>
        <taxon>Streptophyta</taxon>
        <taxon>Embryophyta</taxon>
        <taxon>Tracheophyta</taxon>
        <taxon>Spermatophyta</taxon>
        <taxon>Magnoliopsida</taxon>
        <taxon>eudicotyledons</taxon>
        <taxon>Gunneridae</taxon>
        <taxon>Pentapetalae</taxon>
        <taxon>rosids</taxon>
        <taxon>malvids</taxon>
        <taxon>Brassicales</taxon>
        <taxon>Brassicaceae</taxon>
        <taxon>Brassiceae</taxon>
        <taxon>Brassica</taxon>
    </lineage>
</organism>
<dbReference type="EMBL" id="LR031876">
    <property type="protein sequence ID" value="VDD37204.1"/>
    <property type="molecule type" value="Genomic_DNA"/>
</dbReference>
<dbReference type="GO" id="GO:0006952">
    <property type="term" value="P:defense response"/>
    <property type="evidence" value="ECO:0007669"/>
    <property type="project" value="InterPro"/>
</dbReference>
<sequence length="1180" mass="134528">MELGESSGQNRERWSYDVFLSFRGPDVRRTFLDHLYTSLVRSGIYAFRDDNELARGRSISPELLKAIQTSKIHLVVLSNSYASSSWCLDELVHIIRCFESDSGQIVLPIFYNVNPSHVRRQTGLFGESFYLHCFRHPESKAQQWKEALTYIGNLSGYHSPNCWSVRSTLLFWDTDAKMIDRVIRDILQRLPSSYLHLPTHAVGIRSRVSRIEKLMCFGLDDVQIIGIWGMAGIGKTTLAKATFNEFSHRFEGKSFLENFGDYLKKPKGKFHLQKKLLSDILRRDDAVFNNMDHAVEQRFRNKRVFLVIDDVDDMVQLHSVGIDLRCFGPGSRIIITTKNKHLLEQLDVENIYSPKELNHDESLELVSWHAFRSNDPPTKFLQLSKNMVDYCGGLPLAVEVLGAFLYKRSVSEWESTLESLKTIPDDNIQAKLQISFDALNAAQKDIFLDISCFFIRMDKDYVCCILNGCRLYPGIGLSVLKERCLITIHDNRLMMHDLVRDMGRYIVQGTSLKNCERWSRLWDRDHVIDVLANYSGTDATEGLSLKAEVTTAVDNLEAKAFSNLRKLRLLQLSHVALNGSYENFPKGLRWLCWVGFPEESVPIDLHLRSLVVMDMQKSNLKRLWINDQKPHEYLKELKYLDLSQAIQKPHEYLKELKYLDLSQAIQLTETPDFSYLPNLEKLFLVNCQRLVKVHKSIEVLQGSLILLNMSGCIKLGELPLELYTLKSLETLILSGCSQLERLDDALGELKSLTTLKADDTALTQIPSSSGQLKKLKELSLHGCMELWKDRHYTHSDESSQVALLSPLSLNGLNCLKTLRLGSCNLPDELVPANLGSLSSLEELDLQGNHFRNLQTDFAGLLSLQILKLDNCSRLRSMFSLPKKLRSFYARNCTVLERIPDLQECSVLQSLHLTNCYNLVETPGLEGLKTVGVIHMEMCNGIPYSHRERIMQGWAVAAHGGIFVPGSSLPDWVNFKNETRSISFTVPEPTLNSDLVGFTVGTTYVSQEDDVMSAYSPKITLKNQTKGDGWSRNLATDHIRMYREEHIWQGFFSNEDFLLETGDQVQVSVDFGDKVTILKTGLTLAYRKVIEVPNEQLTETDDGVDNELNENQRRPPRKVGMCLKTLLGAFCLLAFIFVLEKHGRSLSPHNHNRRDSDFDLVLVVLNLNRTLASVIPKRFVR</sequence>
<dbReference type="InterPro" id="IPR044974">
    <property type="entry name" value="Disease_R_plants"/>
</dbReference>
<protein>
    <recommendedName>
        <fullName evidence="4">TIR domain-containing protein</fullName>
    </recommendedName>
</protein>
<dbReference type="InterPro" id="IPR002182">
    <property type="entry name" value="NB-ARC"/>
</dbReference>
<dbReference type="GO" id="GO:0007165">
    <property type="term" value="P:signal transduction"/>
    <property type="evidence" value="ECO:0007669"/>
    <property type="project" value="InterPro"/>
</dbReference>
<gene>
    <name evidence="5" type="ORF">BOLC7T42764H</name>
</gene>
<dbReference type="Gene3D" id="3.40.50.10140">
    <property type="entry name" value="Toll/interleukin-1 receptor homology (TIR) domain"/>
    <property type="match status" value="1"/>
</dbReference>
<evidence type="ECO:0000256" key="2">
    <source>
        <dbReference type="ARBA" id="ARBA00022737"/>
    </source>
</evidence>
<dbReference type="InterPro" id="IPR035897">
    <property type="entry name" value="Toll_tir_struct_dom_sf"/>
</dbReference>
<dbReference type="Pfam" id="PF01582">
    <property type="entry name" value="TIR"/>
    <property type="match status" value="1"/>
</dbReference>
<dbReference type="SUPFAM" id="SSF52058">
    <property type="entry name" value="L domain-like"/>
    <property type="match status" value="1"/>
</dbReference>
<dbReference type="Pfam" id="PF00931">
    <property type="entry name" value="NB-ARC"/>
    <property type="match status" value="1"/>
</dbReference>
<dbReference type="FunFam" id="3.40.50.10140:FF:000007">
    <property type="entry name" value="Disease resistance protein (TIR-NBS-LRR class)"/>
    <property type="match status" value="1"/>
</dbReference>
<evidence type="ECO:0000256" key="1">
    <source>
        <dbReference type="ARBA" id="ARBA00022614"/>
    </source>
</evidence>
<feature type="domain" description="TIR" evidence="4">
    <location>
        <begin position="14"/>
        <end position="190"/>
    </location>
</feature>
<dbReference type="InterPro" id="IPR000157">
    <property type="entry name" value="TIR_dom"/>
</dbReference>
<dbReference type="SUPFAM" id="SSF52540">
    <property type="entry name" value="P-loop containing nucleoside triphosphate hydrolases"/>
    <property type="match status" value="1"/>
</dbReference>